<evidence type="ECO:0000313" key="14">
    <source>
        <dbReference type="Proteomes" id="UP000007305"/>
    </source>
</evidence>
<evidence type="ECO:0000256" key="2">
    <source>
        <dbReference type="ARBA" id="ARBA00022490"/>
    </source>
</evidence>
<dbReference type="Pfam" id="PF00581">
    <property type="entry name" value="Rhodanese"/>
    <property type="match status" value="1"/>
</dbReference>
<dbReference type="Pfam" id="PF00899">
    <property type="entry name" value="ThiF"/>
    <property type="match status" value="1"/>
</dbReference>
<organism evidence="13 14">
    <name type="scientific">Zea mays</name>
    <name type="common">Maize</name>
    <dbReference type="NCBI Taxonomy" id="4577"/>
    <lineage>
        <taxon>Eukaryota</taxon>
        <taxon>Viridiplantae</taxon>
        <taxon>Streptophyta</taxon>
        <taxon>Embryophyta</taxon>
        <taxon>Tracheophyta</taxon>
        <taxon>Spermatophyta</taxon>
        <taxon>Magnoliopsida</taxon>
        <taxon>Liliopsida</taxon>
        <taxon>Poales</taxon>
        <taxon>Poaceae</taxon>
        <taxon>PACMAD clade</taxon>
        <taxon>Panicoideae</taxon>
        <taxon>Andropogonodae</taxon>
        <taxon>Andropogoneae</taxon>
        <taxon>Tripsacinae</taxon>
        <taxon>Zea</taxon>
    </lineage>
</organism>
<keyword evidence="6" id="KW-0547">Nucleotide-binding</keyword>
<dbReference type="OrthoDB" id="10261062at2759"/>
<keyword evidence="9" id="KW-0511">Multifunctional enzyme</keyword>
<dbReference type="SUPFAM" id="SSF69572">
    <property type="entry name" value="Activating enzymes of the ubiquitin-like proteins"/>
    <property type="match status" value="1"/>
</dbReference>
<dbReference type="Gramene" id="Zm00001eb074840_T001">
    <property type="protein sequence ID" value="Zm00001eb074840_P001"/>
    <property type="gene ID" value="Zm00001eb074840"/>
</dbReference>
<name>A0A804MCB0_MAIZE</name>
<dbReference type="GO" id="GO:0016779">
    <property type="term" value="F:nucleotidyltransferase activity"/>
    <property type="evidence" value="ECO:0000318"/>
    <property type="project" value="GO_Central"/>
</dbReference>
<feature type="domain" description="Rhodanese" evidence="12">
    <location>
        <begin position="376"/>
        <end position="479"/>
    </location>
</feature>
<dbReference type="GO" id="GO:0005524">
    <property type="term" value="F:ATP binding"/>
    <property type="evidence" value="ECO:0007669"/>
    <property type="project" value="UniProtKB-KW"/>
</dbReference>
<dbReference type="Proteomes" id="UP000007305">
    <property type="component" value="Chromosome 2"/>
</dbReference>
<evidence type="ECO:0000256" key="9">
    <source>
        <dbReference type="ARBA" id="ARBA00023268"/>
    </source>
</evidence>
<gene>
    <name evidence="13" type="primary">LOC100280109</name>
</gene>
<accession>A0A804MCB0</accession>
<dbReference type="GO" id="GO:0008033">
    <property type="term" value="P:tRNA processing"/>
    <property type="evidence" value="ECO:0007669"/>
    <property type="project" value="UniProtKB-KW"/>
</dbReference>
<dbReference type="InterPro" id="IPR036873">
    <property type="entry name" value="Rhodanese-like_dom_sf"/>
</dbReference>
<dbReference type="InterPro" id="IPR035985">
    <property type="entry name" value="Ubiquitin-activating_enz"/>
</dbReference>
<dbReference type="PANTHER" id="PTHR10953:SF249">
    <property type="entry name" value="RHODANESE DOMAIN-CONTAINING PROTEIN"/>
    <property type="match status" value="1"/>
</dbReference>
<feature type="transmembrane region" description="Helical" evidence="11">
    <location>
        <begin position="109"/>
        <end position="127"/>
    </location>
</feature>
<evidence type="ECO:0000256" key="5">
    <source>
        <dbReference type="ARBA" id="ARBA00022723"/>
    </source>
</evidence>
<dbReference type="CDD" id="cd00757">
    <property type="entry name" value="ThiF_MoeB_HesA_family"/>
    <property type="match status" value="1"/>
</dbReference>
<dbReference type="GO" id="GO:0005829">
    <property type="term" value="C:cytosol"/>
    <property type="evidence" value="ECO:0007669"/>
    <property type="project" value="UniProtKB-SubCell"/>
</dbReference>
<keyword evidence="5" id="KW-0479">Metal-binding</keyword>
<keyword evidence="10" id="KW-0175">Coiled coil</keyword>
<dbReference type="PANTHER" id="PTHR10953">
    <property type="entry name" value="UBIQUITIN-ACTIVATING ENZYME E1"/>
    <property type="match status" value="1"/>
</dbReference>
<dbReference type="InterPro" id="IPR045886">
    <property type="entry name" value="ThiF/MoeB/HesA"/>
</dbReference>
<evidence type="ECO:0000256" key="8">
    <source>
        <dbReference type="ARBA" id="ARBA00022840"/>
    </source>
</evidence>
<evidence type="ECO:0000313" key="13">
    <source>
        <dbReference type="EnsemblPlants" id="Zm00001eb074840_P001"/>
    </source>
</evidence>
<dbReference type="GeneID" id="100280109"/>
<protein>
    <recommendedName>
        <fullName evidence="12">Rhodanese domain-containing protein</fullName>
    </recommendedName>
</protein>
<keyword evidence="3" id="KW-0808">Transferase</keyword>
<comment type="subcellular location">
    <subcellularLocation>
        <location evidence="1">Cytoplasm</location>
        <location evidence="1">Cytosol</location>
    </subcellularLocation>
</comment>
<evidence type="ECO:0000256" key="3">
    <source>
        <dbReference type="ARBA" id="ARBA00022679"/>
    </source>
</evidence>
<dbReference type="Gene3D" id="3.40.250.10">
    <property type="entry name" value="Rhodanese-like domain"/>
    <property type="match status" value="1"/>
</dbReference>
<reference evidence="14" key="1">
    <citation type="submission" date="2015-12" db="EMBL/GenBank/DDBJ databases">
        <title>Update maize B73 reference genome by single molecule sequencing technologies.</title>
        <authorList>
            <consortium name="Maize Genome Sequencing Project"/>
            <person name="Ware D."/>
        </authorList>
    </citation>
    <scope>NUCLEOTIDE SEQUENCE [LARGE SCALE GENOMIC DNA]</scope>
    <source>
        <strain evidence="14">cv. B73</strain>
    </source>
</reference>
<dbReference type="RefSeq" id="XP_008667851.1">
    <property type="nucleotide sequence ID" value="XM_008669629.3"/>
</dbReference>
<proteinExistence type="predicted"/>
<keyword evidence="2" id="KW-0963">Cytoplasm</keyword>
<dbReference type="EnsemblPlants" id="Zm00001eb074840_T001">
    <property type="protein sequence ID" value="Zm00001eb074840_P001"/>
    <property type="gene ID" value="Zm00001eb074840"/>
</dbReference>
<evidence type="ECO:0000256" key="6">
    <source>
        <dbReference type="ARBA" id="ARBA00022741"/>
    </source>
</evidence>
<dbReference type="PROSITE" id="PS50206">
    <property type="entry name" value="RHODANESE_3"/>
    <property type="match status" value="1"/>
</dbReference>
<dbReference type="InterPro" id="IPR001763">
    <property type="entry name" value="Rhodanese-like_dom"/>
</dbReference>
<keyword evidence="8" id="KW-0067">ATP-binding</keyword>
<dbReference type="GO" id="GO:0046872">
    <property type="term" value="F:metal ion binding"/>
    <property type="evidence" value="ECO:0007669"/>
    <property type="project" value="UniProtKB-KW"/>
</dbReference>
<dbReference type="GO" id="GO:0004792">
    <property type="term" value="F:thiosulfate-cyanide sulfurtransferase activity"/>
    <property type="evidence" value="ECO:0000318"/>
    <property type="project" value="GO_Central"/>
</dbReference>
<keyword evidence="14" id="KW-1185">Reference proteome</keyword>
<sequence>MRVREATTTAMGVAGGGRTEAIMREIARLRAQRDELDSRIRFFESQLRVGAAPATLPPSLSTKLDAMGLHAAARGGSGLSPDAVRRYSRQLLLPDFGVQGQRRLSRSSVLVVGAGGLGSAVALYLTACGVGSLGVVDGDDVELGNLHRQVIHVEAYVGQPKVKSAAAACRAMNSSVNVLEHHLKLKSKNALDVVRQYDIVVDATNSPASRYMLSDCCVLLNKPLISGSTIGLEGQLMVYNHNGSPCYRCHFPNPTTTCQTASSANYTLGVVPGVNGCLQALETIKVATRVGEPLCGRMLLFDALSSRFKTVNKIHKRSSTCTVCGDNPDLTQDSFVTFDYDSLTQSTKSSKPMAIQTPLPKSARTSCREYKRVVDSGRTHLLLDVRPVHHFQIASIANSVNIPLHELRERLPRLRDALTEVAGVSHSHGKHYCPLYFVCQNGDDSEAAVGVLRESGFPYAGAIAGGLECWAREVDPGFPVYW</sequence>
<evidence type="ECO:0000256" key="7">
    <source>
        <dbReference type="ARBA" id="ARBA00022833"/>
    </source>
</evidence>
<keyword evidence="11" id="KW-0472">Membrane</keyword>
<dbReference type="InParanoid" id="A0A804MCB0"/>
<evidence type="ECO:0000256" key="11">
    <source>
        <dbReference type="SAM" id="Phobius"/>
    </source>
</evidence>
<dbReference type="SMART" id="SM00450">
    <property type="entry name" value="RHOD"/>
    <property type="match status" value="1"/>
</dbReference>
<feature type="coiled-coil region" evidence="10">
    <location>
        <begin position="19"/>
        <end position="46"/>
    </location>
</feature>
<dbReference type="FunFam" id="3.40.250.10:FF:000014">
    <property type="entry name" value="Adenylyltransferase and sulfurtransferase MOCS3"/>
    <property type="match status" value="1"/>
</dbReference>
<evidence type="ECO:0000256" key="10">
    <source>
        <dbReference type="SAM" id="Coils"/>
    </source>
</evidence>
<keyword evidence="4" id="KW-0819">tRNA processing</keyword>
<dbReference type="FunFam" id="3.40.50.720:FF:000033">
    <property type="entry name" value="Adenylyltransferase and sulfurtransferase MOCS3"/>
    <property type="match status" value="1"/>
</dbReference>
<reference evidence="13" key="2">
    <citation type="submission" date="2019-07" db="EMBL/GenBank/DDBJ databases">
        <authorList>
            <person name="Seetharam A."/>
            <person name="Woodhouse M."/>
            <person name="Cannon E."/>
        </authorList>
    </citation>
    <scope>NUCLEOTIDE SEQUENCE [LARGE SCALE GENOMIC DNA]</scope>
    <source>
        <strain evidence="13">cv. B73</strain>
    </source>
</reference>
<evidence type="ECO:0000256" key="1">
    <source>
        <dbReference type="ARBA" id="ARBA00004514"/>
    </source>
</evidence>
<reference evidence="13" key="3">
    <citation type="submission" date="2021-05" db="UniProtKB">
        <authorList>
            <consortium name="EnsemblPlants"/>
        </authorList>
    </citation>
    <scope>IDENTIFICATION</scope>
    <source>
        <strain evidence="13">cv. B73</strain>
    </source>
</reference>
<dbReference type="Gene3D" id="3.40.50.720">
    <property type="entry name" value="NAD(P)-binding Rossmann-like Domain"/>
    <property type="match status" value="1"/>
</dbReference>
<keyword evidence="11" id="KW-1133">Transmembrane helix</keyword>
<dbReference type="GO" id="GO:0005737">
    <property type="term" value="C:cytoplasm"/>
    <property type="evidence" value="ECO:0000318"/>
    <property type="project" value="GO_Central"/>
</dbReference>
<dbReference type="KEGG" id="zma:100280109"/>
<keyword evidence="7" id="KW-0862">Zinc</keyword>
<keyword evidence="11" id="KW-0812">Transmembrane</keyword>
<evidence type="ECO:0000259" key="12">
    <source>
        <dbReference type="PROSITE" id="PS50206"/>
    </source>
</evidence>
<dbReference type="GO" id="GO:0042292">
    <property type="term" value="F:URM1 activating enzyme activity"/>
    <property type="evidence" value="ECO:0000318"/>
    <property type="project" value="GO_Central"/>
</dbReference>
<evidence type="ECO:0000256" key="4">
    <source>
        <dbReference type="ARBA" id="ARBA00022694"/>
    </source>
</evidence>
<dbReference type="AlphaFoldDB" id="A0A804MCB0"/>
<dbReference type="InterPro" id="IPR000594">
    <property type="entry name" value="ThiF_NAD_FAD-bd"/>
</dbReference>